<evidence type="ECO:0000313" key="3">
    <source>
        <dbReference type="Proteomes" id="UP000095495"/>
    </source>
</evidence>
<dbReference type="Proteomes" id="UP000095495">
    <property type="component" value="Unassembled WGS sequence"/>
</dbReference>
<dbReference type="EMBL" id="CYXV01000001">
    <property type="protein sequence ID" value="CUM74245.1"/>
    <property type="molecule type" value="Genomic_DNA"/>
</dbReference>
<evidence type="ECO:0000313" key="2">
    <source>
        <dbReference type="EMBL" id="CUM74245.1"/>
    </source>
</evidence>
<sequence length="250" mass="28470">MFRREKKNNWALINRVKYDGPCDGSPWLIYKYPEEDFVYGSQLVVNQGQEALFFKGGKALDLFGPGTHTLNTGNLPLLNKLVNLPFGGDTPFTAEIYYVNKTSKLNMNWGTQNPFPVEDPKYGILLSIRSHGTYGLRIDDTRRFVAEVVGAVPLGSTVTYEFVAAYFSGLLVSKIKNVISAYMIRRKISFLEVTGYLDEISEDCKNAVKDEFERFGAEVVNFYVETIMPPKSDYEKLREYKEKCLMGKLE</sequence>
<organism evidence="2 3">
    <name type="scientific">Roseburia faecis</name>
    <dbReference type="NCBI Taxonomy" id="301302"/>
    <lineage>
        <taxon>Bacteria</taxon>
        <taxon>Bacillati</taxon>
        <taxon>Bacillota</taxon>
        <taxon>Clostridia</taxon>
        <taxon>Lachnospirales</taxon>
        <taxon>Lachnospiraceae</taxon>
        <taxon>Roseburia</taxon>
    </lineage>
</organism>
<proteinExistence type="predicted"/>
<dbReference type="CDD" id="cd03408">
    <property type="entry name" value="SPFH_like_u1"/>
    <property type="match status" value="1"/>
</dbReference>
<dbReference type="InterPro" id="IPR033880">
    <property type="entry name" value="SPFH_YdjI"/>
</dbReference>
<dbReference type="Pfam" id="PF13421">
    <property type="entry name" value="Band_7_1"/>
    <property type="match status" value="1"/>
</dbReference>
<evidence type="ECO:0000259" key="1">
    <source>
        <dbReference type="Pfam" id="PF13421"/>
    </source>
</evidence>
<dbReference type="PANTHER" id="PTHR37826">
    <property type="entry name" value="FLOTILLIN BAND_7_5 DOMAIN PROTEIN"/>
    <property type="match status" value="1"/>
</dbReference>
<accession>A0A173R8W2</accession>
<dbReference type="PANTHER" id="PTHR37826:SF2">
    <property type="entry name" value="ZINC-RIBBON DOMAIN-CONTAINING PROTEIN"/>
    <property type="match status" value="1"/>
</dbReference>
<gene>
    <name evidence="2" type="ORF">ERS852420_00401</name>
</gene>
<feature type="domain" description="SPFH" evidence="1">
    <location>
        <begin position="31"/>
        <end position="233"/>
    </location>
</feature>
<reference evidence="2 3" key="1">
    <citation type="submission" date="2015-09" db="EMBL/GenBank/DDBJ databases">
        <authorList>
            <consortium name="Pathogen Informatics"/>
        </authorList>
    </citation>
    <scope>NUCLEOTIDE SEQUENCE [LARGE SCALE GENOMIC DNA]</scope>
    <source>
        <strain evidence="2 3">2789STDY5608863</strain>
    </source>
</reference>
<dbReference type="RefSeq" id="WP_207642263.1">
    <property type="nucleotide sequence ID" value="NZ_CYXV01000001.1"/>
</dbReference>
<protein>
    <submittedName>
        <fullName evidence="2">Putative virion core protein (Lumpy skin disease virus)</fullName>
    </submittedName>
</protein>
<name>A0A173R8W2_9FIRM</name>
<dbReference type="AlphaFoldDB" id="A0A173R8W2"/>